<dbReference type="FunFam" id="3.90.230.10:FF:000014">
    <property type="entry name" value="Aminopeptidase P family protein"/>
    <property type="match status" value="1"/>
</dbReference>
<gene>
    <name evidence="6" type="ORF">SAMN05446037_1001106</name>
</gene>
<dbReference type="Proteomes" id="UP000198304">
    <property type="component" value="Unassembled WGS sequence"/>
</dbReference>
<dbReference type="SUPFAM" id="SSF55920">
    <property type="entry name" value="Creatinase/aminopeptidase"/>
    <property type="match status" value="1"/>
</dbReference>
<dbReference type="Gene3D" id="3.90.230.10">
    <property type="entry name" value="Creatinase/methionine aminopeptidase superfamily"/>
    <property type="match status" value="1"/>
</dbReference>
<dbReference type="PRINTS" id="PR00599">
    <property type="entry name" value="MAPEPTIDASE"/>
</dbReference>
<evidence type="ECO:0000256" key="2">
    <source>
        <dbReference type="ARBA" id="ARBA00022723"/>
    </source>
</evidence>
<dbReference type="GO" id="GO:0046872">
    <property type="term" value="F:metal ion binding"/>
    <property type="evidence" value="ECO:0007669"/>
    <property type="project" value="UniProtKB-KW"/>
</dbReference>
<dbReference type="Pfam" id="PF01321">
    <property type="entry name" value="Creatinase_N"/>
    <property type="match status" value="1"/>
</dbReference>
<proteinExistence type="inferred from homology"/>
<dbReference type="PANTHER" id="PTHR46112">
    <property type="entry name" value="AMINOPEPTIDASE"/>
    <property type="match status" value="1"/>
</dbReference>
<dbReference type="InterPro" id="IPR000587">
    <property type="entry name" value="Creatinase_N"/>
</dbReference>
<evidence type="ECO:0000313" key="6">
    <source>
        <dbReference type="EMBL" id="SNR86648.1"/>
    </source>
</evidence>
<keyword evidence="6" id="KW-0031">Aminopeptidase</keyword>
<evidence type="ECO:0000259" key="4">
    <source>
        <dbReference type="Pfam" id="PF00557"/>
    </source>
</evidence>
<comment type="similarity">
    <text evidence="1">Belongs to the peptidase M24B family.</text>
</comment>
<dbReference type="GO" id="GO:0008235">
    <property type="term" value="F:metalloexopeptidase activity"/>
    <property type="evidence" value="ECO:0007669"/>
    <property type="project" value="UniProtKB-ARBA"/>
</dbReference>
<dbReference type="InterPro" id="IPR029149">
    <property type="entry name" value="Creatin/AminoP/Spt16_N"/>
</dbReference>
<dbReference type="Gene3D" id="3.40.350.10">
    <property type="entry name" value="Creatinase/prolidase N-terminal domain"/>
    <property type="match status" value="1"/>
</dbReference>
<evidence type="ECO:0000313" key="7">
    <source>
        <dbReference type="Proteomes" id="UP000198304"/>
    </source>
</evidence>
<name>A0A238ZUR5_9FIRM</name>
<dbReference type="InterPro" id="IPR001131">
    <property type="entry name" value="Peptidase_M24B_aminopep-P_CS"/>
</dbReference>
<evidence type="ECO:0000256" key="1">
    <source>
        <dbReference type="ARBA" id="ARBA00008766"/>
    </source>
</evidence>
<keyword evidence="6" id="KW-0645">Protease</keyword>
<feature type="domain" description="Peptidase M24" evidence="4">
    <location>
        <begin position="136"/>
        <end position="337"/>
    </location>
</feature>
<protein>
    <submittedName>
        <fullName evidence="6">Xaa-Pro aminopeptidase</fullName>
    </submittedName>
</protein>
<evidence type="ECO:0000256" key="3">
    <source>
        <dbReference type="ARBA" id="ARBA00022801"/>
    </source>
</evidence>
<dbReference type="InterPro" id="IPR001714">
    <property type="entry name" value="Pept_M24_MAP"/>
</dbReference>
<evidence type="ECO:0000259" key="5">
    <source>
        <dbReference type="Pfam" id="PF01321"/>
    </source>
</evidence>
<dbReference type="InterPro" id="IPR036005">
    <property type="entry name" value="Creatinase/aminopeptidase-like"/>
</dbReference>
<accession>A0A238ZUR5</accession>
<organism evidence="6 7">
    <name type="scientific">Anaerovirgula multivorans</name>
    <dbReference type="NCBI Taxonomy" id="312168"/>
    <lineage>
        <taxon>Bacteria</taxon>
        <taxon>Bacillati</taxon>
        <taxon>Bacillota</taxon>
        <taxon>Clostridia</taxon>
        <taxon>Peptostreptococcales</taxon>
        <taxon>Natronincolaceae</taxon>
        <taxon>Anaerovirgula</taxon>
    </lineage>
</organism>
<dbReference type="SUPFAM" id="SSF53092">
    <property type="entry name" value="Creatinase/prolidase N-terminal domain"/>
    <property type="match status" value="1"/>
</dbReference>
<dbReference type="AlphaFoldDB" id="A0A238ZUR5"/>
<dbReference type="Pfam" id="PF00557">
    <property type="entry name" value="Peptidase_M24"/>
    <property type="match status" value="1"/>
</dbReference>
<dbReference type="EMBL" id="FZOJ01000001">
    <property type="protein sequence ID" value="SNR86648.1"/>
    <property type="molecule type" value="Genomic_DNA"/>
</dbReference>
<feature type="domain" description="Creatinase N-terminal" evidence="5">
    <location>
        <begin position="4"/>
        <end position="127"/>
    </location>
</feature>
<dbReference type="OrthoDB" id="9806388at2"/>
<dbReference type="RefSeq" id="WP_089280904.1">
    <property type="nucleotide sequence ID" value="NZ_FZOJ01000001.1"/>
</dbReference>
<sequence length="353" mass="39140">MGNRIEKARDVLHEKGLDAILIYKPENRRYFSGFTGTTGYVIITKTEAKFITDFRYIQQAQNQCPDFQIVEISKSELLTNIIEKIHINTLGVEEEFFTYGNAIDLQSKLNNVSLMGLGGALTKIRSIKEEKELKFIEKAADLGDKGFAHVLDLIKPGVKELDIALELEFFMRKHGASSSSFNFIVASGTRSSLPHGVASDKLIEEGDFVTLDFGCIYEGYCSDMTRTLVVGEANDKQKKIYSIVLKAQKTALESVKTGITGKELDTIAREIIEKEGYGQYFGHGLGHGVGMEIHELPHVNTMGDVAMEPGMVITIEPGVYLPDFGGVRIEDLVVVTESGYKVLSKTPKELIEI</sequence>
<dbReference type="PROSITE" id="PS00491">
    <property type="entry name" value="PROLINE_PEPTIDASE"/>
    <property type="match status" value="1"/>
</dbReference>
<keyword evidence="2" id="KW-0479">Metal-binding</keyword>
<dbReference type="InterPro" id="IPR000994">
    <property type="entry name" value="Pept_M24"/>
</dbReference>
<dbReference type="CDD" id="cd01092">
    <property type="entry name" value="APP-like"/>
    <property type="match status" value="1"/>
</dbReference>
<dbReference type="PANTHER" id="PTHR46112:SF3">
    <property type="entry name" value="AMINOPEPTIDASE YPDF"/>
    <property type="match status" value="1"/>
</dbReference>
<dbReference type="GO" id="GO:0004177">
    <property type="term" value="F:aminopeptidase activity"/>
    <property type="evidence" value="ECO:0007669"/>
    <property type="project" value="UniProtKB-KW"/>
</dbReference>
<dbReference type="InterPro" id="IPR050659">
    <property type="entry name" value="Peptidase_M24B"/>
</dbReference>
<keyword evidence="3" id="KW-0378">Hydrolase</keyword>
<reference evidence="6 7" key="1">
    <citation type="submission" date="2017-06" db="EMBL/GenBank/DDBJ databases">
        <authorList>
            <person name="Kim H.J."/>
            <person name="Triplett B.A."/>
        </authorList>
    </citation>
    <scope>NUCLEOTIDE SEQUENCE [LARGE SCALE GENOMIC DNA]</scope>
    <source>
        <strain evidence="6 7">SCA</strain>
    </source>
</reference>
<keyword evidence="7" id="KW-1185">Reference proteome</keyword>